<dbReference type="PANTHER" id="PTHR38937:SF2">
    <property type="entry name" value="MEMBRANE PROTEIN OF ER BODY-LIKE PROTEIN ISOFORM X1"/>
    <property type="match status" value="1"/>
</dbReference>
<feature type="transmembrane region" description="Helical" evidence="2">
    <location>
        <begin position="789"/>
        <end position="817"/>
    </location>
</feature>
<evidence type="ECO:0000313" key="3">
    <source>
        <dbReference type="EnsemblPlants" id="OPUNC06G00170.1"/>
    </source>
</evidence>
<feature type="transmembrane region" description="Helical" evidence="2">
    <location>
        <begin position="756"/>
        <end position="777"/>
    </location>
</feature>
<keyword evidence="2" id="KW-0812">Transmembrane</keyword>
<reference evidence="3" key="2">
    <citation type="submission" date="2018-05" db="EMBL/GenBank/DDBJ databases">
        <title>OpunRS2 (Oryza punctata Reference Sequence Version 2).</title>
        <authorList>
            <person name="Zhang J."/>
            <person name="Kudrna D."/>
            <person name="Lee S."/>
            <person name="Talag J."/>
            <person name="Welchert J."/>
            <person name="Wing R.A."/>
        </authorList>
    </citation>
    <scope>NUCLEOTIDE SEQUENCE [LARGE SCALE GENOMIC DNA]</scope>
</reference>
<evidence type="ECO:0008006" key="5">
    <source>
        <dbReference type="Google" id="ProtNLM"/>
    </source>
</evidence>
<dbReference type="eggNOG" id="ENOG502QQ85">
    <property type="taxonomic scope" value="Eukaryota"/>
</dbReference>
<keyword evidence="4" id="KW-1185">Reference proteome</keyword>
<reference evidence="3" key="1">
    <citation type="submission" date="2015-04" db="UniProtKB">
        <authorList>
            <consortium name="EnsemblPlants"/>
        </authorList>
    </citation>
    <scope>IDENTIFICATION</scope>
</reference>
<dbReference type="OMA" id="DPTQGLW"/>
<feature type="compositionally biased region" description="Polar residues" evidence="1">
    <location>
        <begin position="163"/>
        <end position="175"/>
    </location>
</feature>
<organism evidence="3">
    <name type="scientific">Oryza punctata</name>
    <name type="common">Red rice</name>
    <dbReference type="NCBI Taxonomy" id="4537"/>
    <lineage>
        <taxon>Eukaryota</taxon>
        <taxon>Viridiplantae</taxon>
        <taxon>Streptophyta</taxon>
        <taxon>Embryophyta</taxon>
        <taxon>Tracheophyta</taxon>
        <taxon>Spermatophyta</taxon>
        <taxon>Magnoliopsida</taxon>
        <taxon>Liliopsida</taxon>
        <taxon>Poales</taxon>
        <taxon>Poaceae</taxon>
        <taxon>BOP clade</taxon>
        <taxon>Oryzoideae</taxon>
        <taxon>Oryzeae</taxon>
        <taxon>Oryzinae</taxon>
        <taxon>Oryza</taxon>
    </lineage>
</organism>
<sequence length="833" mass="90710">MMEVEKPWELEDVEIMMEEEDESSNLLQTRGRNKKHSLINGHEQEEEDHKSVFFDPTQGLWKCRHCDWTYLLSGPSRNDILIHQGYCQITRNIESLDQSESFYSSPSKVSEHVTEISGNNEVTRVEQFVVKTEKAHETSISKGKELETQENSNSQETNEDSDNSSLENGSHSNGSHEVCNSGETVTVANGKAGLKMITIIDKNQNSLANSNGALHTANGNMYKNNVHEIEAEKDEDVIKGKVNIEEYDLEKILDEQETHDLFCPNCNSCITRRVILRKRKRTVRQTSRDEPPKKTQLAEPSANTSNQTVPERQGQESPDIFRCLSCFAFFIPTGCGFNIFRIFGWTEVNQEAPQLTGEPTDHTTQSGPWTLRLGLFSRTGRRPVVLSLEVWNSSSCSDLASIPPSASSATAPCPEKEQLLPGKQDSSNGSASSVEGSATSVQSHGHGTSVQQQESKKPLTAESSSHLQPSNTNKGNFGTVSFSGSSSVEAHSSSSASIICPGQSATGILQTEEAHVVIGQHDIVLQQQIPLPKPGDAAHLDKQKQETPPASHTFPTPGAKIPDANPAKFIPDVVSPIVDKPSRGIVVPPEAVEPQTRPDHSSVQIGPDASMPLIDTPASEQRDDWDILKAIVYGGLVESITSLSVVSAAASSGARTSCISHQSVVGRFAVDIFILGIANLIGGLPIIFHSIADLRSIGEVDENEEQGGHYWLQLGRRSKYRLHVAMAVLSYLLFGLLPPLIYGLSFRAGDVREKKMVAVAAASLGCIALLAIGKAHVARSRRRSYVKSLLYYLTMGVSASGLSYVAGVLLAHFALILNVNDQPPSASSSWASY</sequence>
<feature type="compositionally biased region" description="Polar residues" evidence="1">
    <location>
        <begin position="301"/>
        <end position="310"/>
    </location>
</feature>
<dbReference type="Gramene" id="OPUNC06G00170.2">
    <property type="protein sequence ID" value="OPUNC06G00170.2"/>
    <property type="gene ID" value="OPUNC06G00170"/>
</dbReference>
<feature type="compositionally biased region" description="Polar residues" evidence="1">
    <location>
        <begin position="439"/>
        <end position="453"/>
    </location>
</feature>
<feature type="compositionally biased region" description="Polar residues" evidence="1">
    <location>
        <begin position="461"/>
        <end position="480"/>
    </location>
</feature>
<dbReference type="HOGENOM" id="CLU_349649_0_0_1"/>
<name>A0A0E0L6R6_ORYPU</name>
<feature type="compositionally biased region" description="Low complexity" evidence="1">
    <location>
        <begin position="404"/>
        <end position="413"/>
    </location>
</feature>
<feature type="transmembrane region" description="Helical" evidence="2">
    <location>
        <begin position="668"/>
        <end position="688"/>
    </location>
</feature>
<dbReference type="STRING" id="4537.A0A0E0L6R6"/>
<feature type="region of interest" description="Disordered" evidence="1">
    <location>
        <begin position="280"/>
        <end position="314"/>
    </location>
</feature>
<dbReference type="EnsemblPlants" id="OPUNC06G00170.2">
    <property type="protein sequence ID" value="OPUNC06G00170.2"/>
    <property type="gene ID" value="OPUNC06G00170"/>
</dbReference>
<proteinExistence type="predicted"/>
<feature type="transmembrane region" description="Helical" evidence="2">
    <location>
        <begin position="722"/>
        <end position="744"/>
    </location>
</feature>
<dbReference type="AlphaFoldDB" id="A0A0E0L6R6"/>
<dbReference type="CDD" id="cd01059">
    <property type="entry name" value="CCC1_like"/>
    <property type="match status" value="1"/>
</dbReference>
<evidence type="ECO:0000256" key="2">
    <source>
        <dbReference type="SAM" id="Phobius"/>
    </source>
</evidence>
<dbReference type="Proteomes" id="UP000026962">
    <property type="component" value="Chromosome 6"/>
</dbReference>
<keyword evidence="2" id="KW-1133">Transmembrane helix</keyword>
<evidence type="ECO:0000313" key="4">
    <source>
        <dbReference type="Proteomes" id="UP000026962"/>
    </source>
</evidence>
<evidence type="ECO:0000256" key="1">
    <source>
        <dbReference type="SAM" id="MobiDB-lite"/>
    </source>
</evidence>
<feature type="compositionally biased region" description="Basic and acidic residues" evidence="1">
    <location>
        <begin position="136"/>
        <end position="147"/>
    </location>
</feature>
<feature type="region of interest" description="Disordered" evidence="1">
    <location>
        <begin position="136"/>
        <end position="181"/>
    </location>
</feature>
<feature type="compositionally biased region" description="Basic and acidic residues" evidence="1">
    <location>
        <begin position="536"/>
        <end position="545"/>
    </location>
</feature>
<feature type="region of interest" description="Disordered" evidence="1">
    <location>
        <begin position="535"/>
        <end position="564"/>
    </location>
</feature>
<dbReference type="EnsemblPlants" id="OPUNC06G00170.1">
    <property type="protein sequence ID" value="OPUNC06G00170.1"/>
    <property type="gene ID" value="OPUNC06G00170"/>
</dbReference>
<dbReference type="InterPro" id="IPR052843">
    <property type="entry name" value="ER_body_metal_sequester"/>
</dbReference>
<feature type="region of interest" description="Disordered" evidence="1">
    <location>
        <begin position="591"/>
        <end position="610"/>
    </location>
</feature>
<dbReference type="Gramene" id="OPUNC06G00170.1">
    <property type="protein sequence ID" value="OPUNC06G00170.1"/>
    <property type="gene ID" value="OPUNC06G00170"/>
</dbReference>
<feature type="region of interest" description="Disordered" evidence="1">
    <location>
        <begin position="404"/>
        <end position="488"/>
    </location>
</feature>
<protein>
    <recommendedName>
        <fullName evidence="5">Membrane protein of ER body-like protein</fullName>
    </recommendedName>
</protein>
<accession>A0A0E0L6R6</accession>
<keyword evidence="2" id="KW-0472">Membrane</keyword>
<dbReference type="PANTHER" id="PTHR38937">
    <property type="entry name" value="MEMBRANE PROTEIN OF ER BODY-LIKE PROTEIN"/>
    <property type="match status" value="1"/>
</dbReference>
<feature type="compositionally biased region" description="Low complexity" evidence="1">
    <location>
        <begin position="426"/>
        <end position="438"/>
    </location>
</feature>